<keyword evidence="3 8" id="KW-0812">Transmembrane</keyword>
<comment type="caution">
    <text evidence="9">The sequence shown here is derived from an EMBL/GenBank/DDBJ whole genome shotgun (WGS) entry which is preliminary data.</text>
</comment>
<dbReference type="GO" id="GO:0022857">
    <property type="term" value="F:transmembrane transporter activity"/>
    <property type="evidence" value="ECO:0007669"/>
    <property type="project" value="InterPro"/>
</dbReference>
<accession>K1W6A6</accession>
<dbReference type="EMBL" id="AMBO01000415">
    <property type="protein sequence ID" value="EKC97308.1"/>
    <property type="molecule type" value="Genomic_DNA"/>
</dbReference>
<feature type="region of interest" description="Disordered" evidence="7">
    <location>
        <begin position="550"/>
        <end position="573"/>
    </location>
</feature>
<keyword evidence="2" id="KW-0813">Transport</keyword>
<feature type="transmembrane region" description="Helical" evidence="8">
    <location>
        <begin position="508"/>
        <end position="530"/>
    </location>
</feature>
<gene>
    <name evidence="9" type="ORF">A1Q2_08388</name>
</gene>
<evidence type="ECO:0000313" key="9">
    <source>
        <dbReference type="EMBL" id="EKC97308.1"/>
    </source>
</evidence>
<feature type="transmembrane region" description="Helical" evidence="8">
    <location>
        <begin position="237"/>
        <end position="256"/>
    </location>
</feature>
<feature type="transmembrane region" description="Helical" evidence="8">
    <location>
        <begin position="96"/>
        <end position="115"/>
    </location>
</feature>
<keyword evidence="10" id="KW-1185">Reference proteome</keyword>
<dbReference type="GO" id="GO:0005886">
    <property type="term" value="C:plasma membrane"/>
    <property type="evidence" value="ECO:0007669"/>
    <property type="project" value="TreeGrafter"/>
</dbReference>
<evidence type="ECO:0000256" key="3">
    <source>
        <dbReference type="ARBA" id="ARBA00022692"/>
    </source>
</evidence>
<feature type="transmembrane region" description="Helical" evidence="8">
    <location>
        <begin position="333"/>
        <end position="356"/>
    </location>
</feature>
<evidence type="ECO:0000256" key="6">
    <source>
        <dbReference type="ARBA" id="ARBA00023136"/>
    </source>
</evidence>
<dbReference type="GO" id="GO:0006811">
    <property type="term" value="P:monoatomic ion transport"/>
    <property type="evidence" value="ECO:0007669"/>
    <property type="project" value="UniProtKB-KW"/>
</dbReference>
<name>K1W6A6_TRIAC</name>
<dbReference type="OrthoDB" id="2241241at2759"/>
<protein>
    <submittedName>
        <fullName evidence="9">Siderochrome-iron (Ferrioxamine) uptake transporter</fullName>
    </submittedName>
</protein>
<dbReference type="eggNOG" id="KOG0254">
    <property type="taxonomic scope" value="Eukaryota"/>
</dbReference>
<evidence type="ECO:0000256" key="7">
    <source>
        <dbReference type="SAM" id="MobiDB-lite"/>
    </source>
</evidence>
<evidence type="ECO:0000256" key="4">
    <source>
        <dbReference type="ARBA" id="ARBA00022989"/>
    </source>
</evidence>
<feature type="transmembrane region" description="Helical" evidence="8">
    <location>
        <begin position="153"/>
        <end position="173"/>
    </location>
</feature>
<sequence length="573" mass="61894">MSTTLDHLYPELAREKSSGSPVDETQLVDPEEKQKPYGSLLRCLLDSMSRTPYQAAAVSSWNAAAQTSSLGVIRAVIAASTQPIYAKLADFLGRPLVICIFTVFYAIGCILQATADSFPEYIGGFVFYTLAFAGQQIVFFVLIADSTSTRSRLVFSFVPSLHLMVNAWVSGTIAQKVIQNLSWNWGFGIGSITVPVLTIPLLLVLWEGKRRAQRRGMLAGVPSARTMMRSGAGWRDLFWSVDVPGLFLLAASLALTLLPLTFGGGAKAKWKQAQQIVPLVIGVVVCFPAFLVWQWKGARQPIVPFRLLRQRHVLCCLAIACLCAMASTSQGSYLYFTLLNIYSFTQTTFGFAVGFVVHRVRRLKPFVCAGGAVFVLAYGLLYRFRGGHSDAEIAGVIGAEVVLGIAGGLVYFPAQAALQTVVKHEHVAIVTALFTACFQVGAGIGNALSGAIWTNTMPGKLRTGLESAGIANSTALAKDVYGNPVAWIKKYPVGTPERMAVEGAYRDVQRLICIAGMCITSLLFILTWGLKNPRLGEAQSLEDAQLEAMGVKSADEGMPLAPIAGRDEKSDTK</sequence>
<dbReference type="InterPro" id="IPR010573">
    <property type="entry name" value="MFS_Str1/Tri12-like"/>
</dbReference>
<feature type="transmembrane region" description="Helical" evidence="8">
    <location>
        <begin position="426"/>
        <end position="453"/>
    </location>
</feature>
<dbReference type="PANTHER" id="PTHR23501:SF92">
    <property type="entry name" value="GLUTATHIONE EXCHANGER 1-RELATED"/>
    <property type="match status" value="1"/>
</dbReference>
<feature type="transmembrane region" description="Helical" evidence="8">
    <location>
        <begin position="363"/>
        <end position="381"/>
    </location>
</feature>
<proteinExistence type="predicted"/>
<dbReference type="Pfam" id="PF06609">
    <property type="entry name" value="TRI12"/>
    <property type="match status" value="1"/>
</dbReference>
<feature type="transmembrane region" description="Helical" evidence="8">
    <location>
        <begin position="185"/>
        <end position="206"/>
    </location>
</feature>
<evidence type="ECO:0000256" key="8">
    <source>
        <dbReference type="SAM" id="Phobius"/>
    </source>
</evidence>
<dbReference type="HOGENOM" id="CLU_012970_2_1_1"/>
<keyword evidence="4 8" id="KW-1133">Transmembrane helix</keyword>
<evidence type="ECO:0000256" key="1">
    <source>
        <dbReference type="ARBA" id="ARBA00004127"/>
    </source>
</evidence>
<dbReference type="InterPro" id="IPR011701">
    <property type="entry name" value="MFS"/>
</dbReference>
<organism evidence="9 10">
    <name type="scientific">Trichosporon asahii var. asahii (strain CBS 8904)</name>
    <name type="common">Yeast</name>
    <dbReference type="NCBI Taxonomy" id="1220162"/>
    <lineage>
        <taxon>Eukaryota</taxon>
        <taxon>Fungi</taxon>
        <taxon>Dikarya</taxon>
        <taxon>Basidiomycota</taxon>
        <taxon>Agaricomycotina</taxon>
        <taxon>Tremellomycetes</taxon>
        <taxon>Trichosporonales</taxon>
        <taxon>Trichosporonaceae</taxon>
        <taxon>Trichosporon</taxon>
    </lineage>
</organism>
<reference evidence="9 10" key="1">
    <citation type="journal article" date="2012" name="Eukaryot. Cell">
        <title>Genome sequence of the Trichosporon asahii environmental strain CBS 8904.</title>
        <authorList>
            <person name="Yang R.Y."/>
            <person name="Li H.T."/>
            <person name="Zhu H."/>
            <person name="Zhou G.P."/>
            <person name="Wang M."/>
            <person name="Wang L."/>
        </authorList>
    </citation>
    <scope>NUCLEOTIDE SEQUENCE [LARGE SCALE GENOMIC DNA]</scope>
    <source>
        <strain evidence="9 10">CBS 8904</strain>
    </source>
</reference>
<evidence type="ECO:0000256" key="2">
    <source>
        <dbReference type="ARBA" id="ARBA00022448"/>
    </source>
</evidence>
<feature type="transmembrane region" description="Helical" evidence="8">
    <location>
        <begin position="121"/>
        <end position="144"/>
    </location>
</feature>
<dbReference type="SUPFAM" id="SSF103473">
    <property type="entry name" value="MFS general substrate transporter"/>
    <property type="match status" value="1"/>
</dbReference>
<dbReference type="InParanoid" id="K1W6A6"/>
<dbReference type="InterPro" id="IPR036259">
    <property type="entry name" value="MFS_trans_sf"/>
</dbReference>
<dbReference type="Pfam" id="PF07690">
    <property type="entry name" value="MFS_1"/>
    <property type="match status" value="1"/>
</dbReference>
<feature type="transmembrane region" description="Helical" evidence="8">
    <location>
        <begin position="307"/>
        <end position="327"/>
    </location>
</feature>
<keyword evidence="6 8" id="KW-0472">Membrane</keyword>
<feature type="transmembrane region" description="Helical" evidence="8">
    <location>
        <begin position="276"/>
        <end position="295"/>
    </location>
</feature>
<dbReference type="PANTHER" id="PTHR23501">
    <property type="entry name" value="MAJOR FACILITATOR SUPERFAMILY"/>
    <property type="match status" value="1"/>
</dbReference>
<keyword evidence="5" id="KW-0406">Ion transport</keyword>
<dbReference type="Gene3D" id="1.20.1250.20">
    <property type="entry name" value="MFS general substrate transporter like domains"/>
    <property type="match status" value="2"/>
</dbReference>
<dbReference type="STRING" id="1220162.K1W6A6"/>
<feature type="transmembrane region" description="Helical" evidence="8">
    <location>
        <begin position="393"/>
        <end position="414"/>
    </location>
</feature>
<evidence type="ECO:0000313" key="10">
    <source>
        <dbReference type="Proteomes" id="UP000006757"/>
    </source>
</evidence>
<dbReference type="AlphaFoldDB" id="K1W6A6"/>
<dbReference type="OMA" id="SIGMWAF"/>
<evidence type="ECO:0000256" key="5">
    <source>
        <dbReference type="ARBA" id="ARBA00023065"/>
    </source>
</evidence>
<comment type="subcellular location">
    <subcellularLocation>
        <location evidence="1">Endomembrane system</location>
        <topology evidence="1">Multi-pass membrane protein</topology>
    </subcellularLocation>
</comment>
<dbReference type="GO" id="GO:0012505">
    <property type="term" value="C:endomembrane system"/>
    <property type="evidence" value="ECO:0007669"/>
    <property type="project" value="UniProtKB-SubCell"/>
</dbReference>
<dbReference type="Proteomes" id="UP000006757">
    <property type="component" value="Unassembled WGS sequence"/>
</dbReference>